<dbReference type="InterPro" id="IPR020557">
    <property type="entry name" value="Fumarate_lyase_CS"/>
</dbReference>
<name>A0A7W9L3W6_9HYPH</name>
<dbReference type="Pfam" id="PF00206">
    <property type="entry name" value="Lyase_1"/>
    <property type="match status" value="1"/>
</dbReference>
<evidence type="ECO:0000313" key="11">
    <source>
        <dbReference type="Proteomes" id="UP000523821"/>
    </source>
</evidence>
<reference evidence="10 11" key="1">
    <citation type="submission" date="2020-08" db="EMBL/GenBank/DDBJ databases">
        <title>Genomic Encyclopedia of Type Strains, Phase IV (KMG-IV): sequencing the most valuable type-strain genomes for metagenomic binning, comparative biology and taxonomic classification.</title>
        <authorList>
            <person name="Goeker M."/>
        </authorList>
    </citation>
    <scope>NUCLEOTIDE SEQUENCE [LARGE SCALE GENOMIC DNA]</scope>
    <source>
        <strain evidence="10 11">DSM 16268</strain>
    </source>
</reference>
<dbReference type="GO" id="GO:0005829">
    <property type="term" value="C:cytosol"/>
    <property type="evidence" value="ECO:0007669"/>
    <property type="project" value="TreeGrafter"/>
</dbReference>
<evidence type="ECO:0000256" key="5">
    <source>
        <dbReference type="ARBA" id="ARBA00022605"/>
    </source>
</evidence>
<comment type="subcellular location">
    <subcellularLocation>
        <location evidence="7">Cytoplasm</location>
    </subcellularLocation>
</comment>
<keyword evidence="5 7" id="KW-0028">Amino-acid biosynthesis</keyword>
<proteinExistence type="inferred from homology"/>
<evidence type="ECO:0000256" key="3">
    <source>
        <dbReference type="ARBA" id="ARBA00012338"/>
    </source>
</evidence>
<gene>
    <name evidence="7" type="primary">argH</name>
    <name evidence="10" type="ORF">GGQ63_004054</name>
</gene>
<sequence length="467" mass="50531">MKNSMWGGRFSSGPDAIMEEINASIGFDRKLYRQDIRASKAHARMLARQGIIGADDAEKIVAGLDAIEGEIDAGTFTFSRALEDIHLNIESRLKTLIGEAAGRLHTARSRNDQVAVDFRLWVRDALDATDAALRDLQTALTDKAAAHAGLVMPGFTHLQSAQPVTFGHHLLAYVEMIGRDRGRFRDARVRMNESPLGAAALAGTSFPIDRTATAEALGFDRPTANSLDSVSDRDFAIEALAAAALTAIHLSRFAEEIVIWTSAQFRFIRLSDRFTTGSSIMPQKRNPDAAELVRAKTGRIIGAQNALMIVMKGLPLAYQKDMQEDKEQVFDAFESLELVIAAMTGMVRDMEPDAAVMKAAAGSGYATATDLADWLVRTLGLPFREAHHVTGRIVGIAAERSVELDALPLETLQAVHAGITADVYSVLTVESSVASRTSYGGTAPDNVRAAAMRWRARLAAETAELPA</sequence>
<evidence type="ECO:0000256" key="2">
    <source>
        <dbReference type="ARBA" id="ARBA00004941"/>
    </source>
</evidence>
<evidence type="ECO:0000256" key="6">
    <source>
        <dbReference type="ARBA" id="ARBA00023239"/>
    </source>
</evidence>
<dbReference type="EMBL" id="JACHOO010000011">
    <property type="protein sequence ID" value="MBB5754957.1"/>
    <property type="molecule type" value="Genomic_DNA"/>
</dbReference>
<keyword evidence="4 7" id="KW-0055">Arginine biosynthesis</keyword>
<comment type="similarity">
    <text evidence="7">Belongs to the lyase 1 family. Argininosuccinate lyase subfamily.</text>
</comment>
<comment type="caution">
    <text evidence="10">The sequence shown here is derived from an EMBL/GenBank/DDBJ whole genome shotgun (WGS) entry which is preliminary data.</text>
</comment>
<evidence type="ECO:0000259" key="8">
    <source>
        <dbReference type="Pfam" id="PF00206"/>
    </source>
</evidence>
<keyword evidence="11" id="KW-1185">Reference proteome</keyword>
<comment type="catalytic activity">
    <reaction evidence="1 7">
        <text>2-(N(omega)-L-arginino)succinate = fumarate + L-arginine</text>
        <dbReference type="Rhea" id="RHEA:24020"/>
        <dbReference type="ChEBI" id="CHEBI:29806"/>
        <dbReference type="ChEBI" id="CHEBI:32682"/>
        <dbReference type="ChEBI" id="CHEBI:57472"/>
        <dbReference type="EC" id="4.3.2.1"/>
    </reaction>
</comment>
<dbReference type="NCBIfam" id="TIGR00838">
    <property type="entry name" value="argH"/>
    <property type="match status" value="1"/>
</dbReference>
<dbReference type="PRINTS" id="PR00149">
    <property type="entry name" value="FUMRATELYASE"/>
</dbReference>
<protein>
    <recommendedName>
        <fullName evidence="3 7">Argininosuccinate lyase</fullName>
        <shortName evidence="7">ASAL</shortName>
        <ecNumber evidence="3 7">4.3.2.1</ecNumber>
    </recommendedName>
    <alternativeName>
        <fullName evidence="7">Arginosuccinase</fullName>
    </alternativeName>
</protein>
<dbReference type="Pfam" id="PF14698">
    <property type="entry name" value="ASL_C2"/>
    <property type="match status" value="1"/>
</dbReference>
<dbReference type="SUPFAM" id="SSF48557">
    <property type="entry name" value="L-aspartase-like"/>
    <property type="match status" value="1"/>
</dbReference>
<feature type="domain" description="Argininosuccinate lyase C-terminal" evidence="9">
    <location>
        <begin position="365"/>
        <end position="434"/>
    </location>
</feature>
<dbReference type="PANTHER" id="PTHR43814:SF1">
    <property type="entry name" value="ARGININOSUCCINATE LYASE"/>
    <property type="match status" value="1"/>
</dbReference>
<dbReference type="AlphaFoldDB" id="A0A7W9L3W6"/>
<dbReference type="PANTHER" id="PTHR43814">
    <property type="entry name" value="ARGININOSUCCINATE LYASE"/>
    <property type="match status" value="1"/>
</dbReference>
<dbReference type="FunFam" id="1.10.40.30:FF:000001">
    <property type="entry name" value="Argininosuccinate lyase"/>
    <property type="match status" value="1"/>
</dbReference>
<dbReference type="InterPro" id="IPR000362">
    <property type="entry name" value="Fumarate_lyase_fam"/>
</dbReference>
<feature type="domain" description="Fumarate lyase N-terminal" evidence="8">
    <location>
        <begin position="8"/>
        <end position="302"/>
    </location>
</feature>
<dbReference type="InterPro" id="IPR029419">
    <property type="entry name" value="Arg_succ_lyase_C"/>
</dbReference>
<evidence type="ECO:0000259" key="9">
    <source>
        <dbReference type="Pfam" id="PF14698"/>
    </source>
</evidence>
<keyword evidence="7" id="KW-0963">Cytoplasm</keyword>
<evidence type="ECO:0000256" key="7">
    <source>
        <dbReference type="HAMAP-Rule" id="MF_00006"/>
    </source>
</evidence>
<dbReference type="RefSeq" id="WP_183858389.1">
    <property type="nucleotide sequence ID" value="NZ_JACHOO010000011.1"/>
</dbReference>
<dbReference type="Gene3D" id="1.20.200.10">
    <property type="entry name" value="Fumarase/aspartase (Central domain)"/>
    <property type="match status" value="1"/>
</dbReference>
<dbReference type="InterPro" id="IPR024083">
    <property type="entry name" value="Fumarase/histidase_N"/>
</dbReference>
<dbReference type="Gene3D" id="1.10.40.30">
    <property type="entry name" value="Fumarase/aspartase (C-terminal domain)"/>
    <property type="match status" value="1"/>
</dbReference>
<evidence type="ECO:0000256" key="4">
    <source>
        <dbReference type="ARBA" id="ARBA00022571"/>
    </source>
</evidence>
<dbReference type="HAMAP" id="MF_00006">
    <property type="entry name" value="Arg_succ_lyase"/>
    <property type="match status" value="1"/>
</dbReference>
<dbReference type="InterPro" id="IPR009049">
    <property type="entry name" value="Argininosuccinate_lyase"/>
</dbReference>
<dbReference type="UniPathway" id="UPA00068">
    <property type="reaction ID" value="UER00114"/>
</dbReference>
<dbReference type="GO" id="GO:0042450">
    <property type="term" value="P:L-arginine biosynthetic process via ornithine"/>
    <property type="evidence" value="ECO:0007669"/>
    <property type="project" value="UniProtKB-UniRule"/>
</dbReference>
<dbReference type="EC" id="4.3.2.1" evidence="3 7"/>
<dbReference type="PROSITE" id="PS00163">
    <property type="entry name" value="FUMARATE_LYASES"/>
    <property type="match status" value="1"/>
</dbReference>
<dbReference type="InterPro" id="IPR008948">
    <property type="entry name" value="L-Aspartase-like"/>
</dbReference>
<keyword evidence="6 7" id="KW-0456">Lyase</keyword>
<accession>A0A7W9L3W6</accession>
<evidence type="ECO:0000313" key="10">
    <source>
        <dbReference type="EMBL" id="MBB5754957.1"/>
    </source>
</evidence>
<dbReference type="Proteomes" id="UP000523821">
    <property type="component" value="Unassembled WGS sequence"/>
</dbReference>
<organism evidence="10 11">
    <name type="scientific">Prosthecomicrobium pneumaticum</name>
    <dbReference type="NCBI Taxonomy" id="81895"/>
    <lineage>
        <taxon>Bacteria</taxon>
        <taxon>Pseudomonadati</taxon>
        <taxon>Pseudomonadota</taxon>
        <taxon>Alphaproteobacteria</taxon>
        <taxon>Hyphomicrobiales</taxon>
        <taxon>Kaistiaceae</taxon>
        <taxon>Prosthecomicrobium</taxon>
    </lineage>
</organism>
<dbReference type="FunFam" id="1.10.275.10:FF:000002">
    <property type="entry name" value="Argininosuccinate lyase"/>
    <property type="match status" value="1"/>
</dbReference>
<dbReference type="PRINTS" id="PR00145">
    <property type="entry name" value="ARGSUCLYASE"/>
</dbReference>
<dbReference type="InterPro" id="IPR022761">
    <property type="entry name" value="Fumarate_lyase_N"/>
</dbReference>
<dbReference type="Gene3D" id="1.10.275.10">
    <property type="entry name" value="Fumarase/aspartase (N-terminal domain)"/>
    <property type="match status" value="1"/>
</dbReference>
<evidence type="ECO:0000256" key="1">
    <source>
        <dbReference type="ARBA" id="ARBA00000985"/>
    </source>
</evidence>
<dbReference type="GO" id="GO:0004056">
    <property type="term" value="F:argininosuccinate lyase activity"/>
    <property type="evidence" value="ECO:0007669"/>
    <property type="project" value="UniProtKB-UniRule"/>
</dbReference>
<comment type="pathway">
    <text evidence="2 7">Amino-acid biosynthesis; L-arginine biosynthesis; L-arginine from L-ornithine and carbamoyl phosphate: step 3/3.</text>
</comment>
<dbReference type="FunFam" id="1.20.200.10:FF:000015">
    <property type="entry name" value="argininosuccinate lyase isoform X2"/>
    <property type="match status" value="1"/>
</dbReference>
<dbReference type="CDD" id="cd01359">
    <property type="entry name" value="Argininosuccinate_lyase"/>
    <property type="match status" value="1"/>
</dbReference>